<dbReference type="Proteomes" id="UP000691718">
    <property type="component" value="Unassembled WGS sequence"/>
</dbReference>
<evidence type="ECO:0000313" key="3">
    <source>
        <dbReference type="Proteomes" id="UP000691718"/>
    </source>
</evidence>
<gene>
    <name evidence="2" type="ORF">PAPOLLO_LOCUS2230</name>
</gene>
<accession>A0A8S3W538</accession>
<dbReference type="AlphaFoldDB" id="A0A8S3W538"/>
<reference evidence="2" key="1">
    <citation type="submission" date="2021-04" db="EMBL/GenBank/DDBJ databases">
        <authorList>
            <person name="Tunstrom K."/>
        </authorList>
    </citation>
    <scope>NUCLEOTIDE SEQUENCE</scope>
</reference>
<dbReference type="OrthoDB" id="6086265at2759"/>
<comment type="caution">
    <text evidence="2">The sequence shown here is derived from an EMBL/GenBank/DDBJ whole genome shotgun (WGS) entry which is preliminary data.</text>
</comment>
<keyword evidence="3" id="KW-1185">Reference proteome</keyword>
<feature type="region of interest" description="Disordered" evidence="1">
    <location>
        <begin position="1"/>
        <end position="81"/>
    </location>
</feature>
<dbReference type="InterPro" id="IPR028265">
    <property type="entry name" value="TTDN1/SICKLE"/>
</dbReference>
<proteinExistence type="predicted"/>
<organism evidence="2 3">
    <name type="scientific">Parnassius apollo</name>
    <name type="common">Apollo butterfly</name>
    <name type="synonym">Papilio apollo</name>
    <dbReference type="NCBI Taxonomy" id="110799"/>
    <lineage>
        <taxon>Eukaryota</taxon>
        <taxon>Metazoa</taxon>
        <taxon>Ecdysozoa</taxon>
        <taxon>Arthropoda</taxon>
        <taxon>Hexapoda</taxon>
        <taxon>Insecta</taxon>
        <taxon>Pterygota</taxon>
        <taxon>Neoptera</taxon>
        <taxon>Endopterygota</taxon>
        <taxon>Lepidoptera</taxon>
        <taxon>Glossata</taxon>
        <taxon>Ditrysia</taxon>
        <taxon>Papilionoidea</taxon>
        <taxon>Papilionidae</taxon>
        <taxon>Parnassiinae</taxon>
        <taxon>Parnassini</taxon>
        <taxon>Parnassius</taxon>
        <taxon>Parnassius</taxon>
    </lineage>
</organism>
<protein>
    <submittedName>
        <fullName evidence="2">(apollo) hypothetical protein</fullName>
    </submittedName>
</protein>
<evidence type="ECO:0000256" key="1">
    <source>
        <dbReference type="SAM" id="MobiDB-lite"/>
    </source>
</evidence>
<sequence length="98" mass="11604">MSDDFIPLNQSTPVHERWPGRIQNQNSFQNNRHQNYQRRRGHNYSNRWGNNSPRSSFGSDSNSSYGRDNKNNIDAYLHPSMLQDPWAQLRQRKEVSNT</sequence>
<dbReference type="EMBL" id="CAJQZP010000160">
    <property type="protein sequence ID" value="CAG4941591.1"/>
    <property type="molecule type" value="Genomic_DNA"/>
</dbReference>
<evidence type="ECO:0000313" key="2">
    <source>
        <dbReference type="EMBL" id="CAG4941591.1"/>
    </source>
</evidence>
<feature type="compositionally biased region" description="Low complexity" evidence="1">
    <location>
        <begin position="50"/>
        <end position="64"/>
    </location>
</feature>
<dbReference type="Pfam" id="PF15502">
    <property type="entry name" value="MPLKIP"/>
    <property type="match status" value="1"/>
</dbReference>
<name>A0A8S3W538_PARAO</name>